<dbReference type="CDD" id="cd06261">
    <property type="entry name" value="TM_PBP2"/>
    <property type="match status" value="1"/>
</dbReference>
<keyword evidence="7 9" id="KW-0472">Membrane</keyword>
<dbReference type="EMBL" id="UHIO01000001">
    <property type="protein sequence ID" value="SUP43845.1"/>
    <property type="molecule type" value="Genomic_DNA"/>
</dbReference>
<dbReference type="SUPFAM" id="SSF161098">
    <property type="entry name" value="MetI-like"/>
    <property type="match status" value="1"/>
</dbReference>
<dbReference type="RefSeq" id="WP_115310519.1">
    <property type="nucleotide sequence ID" value="NZ_UHIO01000001.1"/>
</dbReference>
<keyword evidence="12" id="KW-1185">Reference proteome</keyword>
<dbReference type="OrthoDB" id="9774448at2"/>
<evidence type="ECO:0000256" key="2">
    <source>
        <dbReference type="ARBA" id="ARBA00011779"/>
    </source>
</evidence>
<comment type="similarity">
    <text evidence="9">Belongs to the binding-protein-dependent transport system permease family.</text>
</comment>
<dbReference type="InterPro" id="IPR005667">
    <property type="entry name" value="Sulph_transpt2"/>
</dbReference>
<dbReference type="GO" id="GO:0005886">
    <property type="term" value="C:plasma membrane"/>
    <property type="evidence" value="ECO:0007669"/>
    <property type="project" value="UniProtKB-SubCell"/>
</dbReference>
<dbReference type="PANTHER" id="PTHR30406">
    <property type="entry name" value="SULFATE TRANSPORT SYSTEM PERMEASE PROTEIN"/>
    <property type="match status" value="1"/>
</dbReference>
<dbReference type="PANTHER" id="PTHR30406:SF1">
    <property type="entry name" value="SULFATE TRANSPORT SYSTEM PERMEASE PROTEIN CYSW"/>
    <property type="match status" value="1"/>
</dbReference>
<evidence type="ECO:0000256" key="5">
    <source>
        <dbReference type="ARBA" id="ARBA00022989"/>
    </source>
</evidence>
<evidence type="ECO:0000256" key="4">
    <source>
        <dbReference type="ARBA" id="ARBA00022692"/>
    </source>
</evidence>
<dbReference type="Proteomes" id="UP000255367">
    <property type="component" value="Unassembled WGS sequence"/>
</dbReference>
<reference evidence="11 12" key="1">
    <citation type="submission" date="2018-06" db="EMBL/GenBank/DDBJ databases">
        <authorList>
            <consortium name="Pathogen Informatics"/>
            <person name="Doyle S."/>
        </authorList>
    </citation>
    <scope>NUCLEOTIDE SEQUENCE [LARGE SCALE GENOMIC DNA]</scope>
    <source>
        <strain evidence="11 12">NCTC12020</strain>
    </source>
</reference>
<evidence type="ECO:0000256" key="8">
    <source>
        <dbReference type="ARBA" id="ARBA00025323"/>
    </source>
</evidence>
<feature type="transmembrane region" description="Helical" evidence="9">
    <location>
        <begin position="55"/>
        <end position="78"/>
    </location>
</feature>
<evidence type="ECO:0000259" key="10">
    <source>
        <dbReference type="PROSITE" id="PS50928"/>
    </source>
</evidence>
<feature type="transmembrane region" description="Helical" evidence="9">
    <location>
        <begin position="240"/>
        <end position="265"/>
    </location>
</feature>
<dbReference type="InterPro" id="IPR035906">
    <property type="entry name" value="MetI-like_sf"/>
</dbReference>
<organism evidence="11 12">
    <name type="scientific">Veillonella criceti</name>
    <dbReference type="NCBI Taxonomy" id="103891"/>
    <lineage>
        <taxon>Bacteria</taxon>
        <taxon>Bacillati</taxon>
        <taxon>Bacillota</taxon>
        <taxon>Negativicutes</taxon>
        <taxon>Veillonellales</taxon>
        <taxon>Veillonellaceae</taxon>
        <taxon>Veillonella</taxon>
    </lineage>
</organism>
<evidence type="ECO:0000256" key="6">
    <source>
        <dbReference type="ARBA" id="ARBA00023032"/>
    </source>
</evidence>
<feature type="transmembrane region" description="Helical" evidence="9">
    <location>
        <begin position="90"/>
        <end position="115"/>
    </location>
</feature>
<keyword evidence="3 9" id="KW-0813">Transport</keyword>
<sequence length="279" mass="30162">MKQSKLVEYSLISLGFLFVILMLVFPLVTVVASSLAQGWDFYIKAITTPYVVSALGLTLVAALLAVLVSGLFGLCAAYSIGKFDFKGKQVLMTLIDVPFSISPVIAGLAFIMVFGRIGWGYGILDSINQWLGTNWRVVFALPGVFLATIFVTLPFVFREVIGVMHTRGREEEEAAVLMGASGMTVFWKITFPQIKWGFLYGVLLCAARALGEFGAVAAVSKVRGSTFTLPLEIDALYMSGSATGVTAAFAASSILVILSILLLILRAYVEHRVGHKNIT</sequence>
<comment type="subcellular location">
    <subcellularLocation>
        <location evidence="9">Cell membrane</location>
        <topology evidence="9">Multi-pass membrane protein</topology>
    </subcellularLocation>
    <subcellularLocation>
        <location evidence="1">Membrane</location>
        <topology evidence="1">Multi-pass membrane protein</topology>
    </subcellularLocation>
</comment>
<dbReference type="GO" id="GO:0015419">
    <property type="term" value="F:ABC-type sulfate transporter activity"/>
    <property type="evidence" value="ECO:0007669"/>
    <property type="project" value="InterPro"/>
</dbReference>
<evidence type="ECO:0000256" key="9">
    <source>
        <dbReference type="RuleBase" id="RU363032"/>
    </source>
</evidence>
<keyword evidence="5 9" id="KW-1133">Transmembrane helix</keyword>
<name>A0A380NMA0_9FIRM</name>
<accession>A0A380NMA0</accession>
<evidence type="ECO:0000256" key="7">
    <source>
        <dbReference type="ARBA" id="ARBA00023136"/>
    </source>
</evidence>
<evidence type="ECO:0000256" key="1">
    <source>
        <dbReference type="ARBA" id="ARBA00004141"/>
    </source>
</evidence>
<evidence type="ECO:0000313" key="11">
    <source>
        <dbReference type="EMBL" id="SUP43845.1"/>
    </source>
</evidence>
<feature type="transmembrane region" description="Helical" evidence="9">
    <location>
        <begin position="198"/>
        <end position="220"/>
    </location>
</feature>
<comment type="subunit">
    <text evidence="2">The complex is composed of two ATP-binding proteins (CysA), two transmembrane proteins (CysT and CysW) and a solute-binding protein (CysP).</text>
</comment>
<proteinExistence type="inferred from homology"/>
<keyword evidence="4 9" id="KW-0812">Transmembrane</keyword>
<feature type="transmembrane region" description="Helical" evidence="9">
    <location>
        <begin position="135"/>
        <end position="157"/>
    </location>
</feature>
<feature type="domain" description="ABC transmembrane type-1" evidence="10">
    <location>
        <begin position="55"/>
        <end position="266"/>
    </location>
</feature>
<dbReference type="AlphaFoldDB" id="A0A380NMA0"/>
<protein>
    <submittedName>
        <fullName evidence="11">Sulfate transport system permease protein CysW</fullName>
    </submittedName>
</protein>
<dbReference type="InterPro" id="IPR000515">
    <property type="entry name" value="MetI-like"/>
</dbReference>
<dbReference type="PROSITE" id="PS50928">
    <property type="entry name" value="ABC_TM1"/>
    <property type="match status" value="1"/>
</dbReference>
<evidence type="ECO:0000313" key="12">
    <source>
        <dbReference type="Proteomes" id="UP000255367"/>
    </source>
</evidence>
<comment type="function">
    <text evidence="8">Part of the ABC transporter complex CysAWTP (TC 3.A.1.6.1) involved in sulfate/thiosulfate import. Probably responsible for the translocation of the substrate across the membrane.</text>
</comment>
<dbReference type="Pfam" id="PF00528">
    <property type="entry name" value="BPD_transp_1"/>
    <property type="match status" value="1"/>
</dbReference>
<evidence type="ECO:0000256" key="3">
    <source>
        <dbReference type="ARBA" id="ARBA00022448"/>
    </source>
</evidence>
<dbReference type="Gene3D" id="1.10.3720.10">
    <property type="entry name" value="MetI-like"/>
    <property type="match status" value="1"/>
</dbReference>
<gene>
    <name evidence="11" type="primary">cysW_1</name>
    <name evidence="11" type="ORF">NCTC12020_01372</name>
</gene>
<feature type="transmembrane region" description="Helical" evidence="9">
    <location>
        <begin position="12"/>
        <end position="35"/>
    </location>
</feature>
<keyword evidence="6" id="KW-0764">Sulfate transport</keyword>